<dbReference type="Pfam" id="PF04072">
    <property type="entry name" value="LCM"/>
    <property type="match status" value="1"/>
</dbReference>
<gene>
    <name evidence="3" type="ORF">CSB45_07235</name>
</gene>
<dbReference type="SUPFAM" id="SSF53335">
    <property type="entry name" value="S-adenosyl-L-methionine-dependent methyltransferases"/>
    <property type="match status" value="1"/>
</dbReference>
<keyword evidence="2 3" id="KW-0808">Transferase</keyword>
<dbReference type="Proteomes" id="UP000229740">
    <property type="component" value="Unassembled WGS sequence"/>
</dbReference>
<dbReference type="PIRSF" id="PIRSF028177">
    <property type="entry name" value="Polyketide_synth_Omtfrase_TcmP"/>
    <property type="match status" value="1"/>
</dbReference>
<name>A0A2G6E762_9BACT</name>
<reference evidence="3 4" key="1">
    <citation type="submission" date="2017-10" db="EMBL/GenBank/DDBJ databases">
        <title>Novel microbial diversity and functional potential in the marine mammal oral microbiome.</title>
        <authorList>
            <person name="Dudek N.K."/>
            <person name="Sun C.L."/>
            <person name="Burstein D."/>
            <person name="Kantor R.S."/>
            <person name="Aliaga Goltsman D.S."/>
            <person name="Bik E.M."/>
            <person name="Thomas B.C."/>
            <person name="Banfield J.F."/>
            <person name="Relman D.A."/>
        </authorList>
    </citation>
    <scope>NUCLEOTIDE SEQUENCE [LARGE SCALE GENOMIC DNA]</scope>
    <source>
        <strain evidence="3">DOLZORAL124_49_17</strain>
    </source>
</reference>
<evidence type="ECO:0000256" key="1">
    <source>
        <dbReference type="ARBA" id="ARBA00022603"/>
    </source>
</evidence>
<comment type="caution">
    <text evidence="3">The sequence shown here is derived from an EMBL/GenBank/DDBJ whole genome shotgun (WGS) entry which is preliminary data.</text>
</comment>
<evidence type="ECO:0000256" key="2">
    <source>
        <dbReference type="ARBA" id="ARBA00022679"/>
    </source>
</evidence>
<proteinExistence type="predicted"/>
<accession>A0A2G6E762</accession>
<dbReference type="InterPro" id="IPR007213">
    <property type="entry name" value="Ppm1/Ppm2/Tcmp"/>
</dbReference>
<protein>
    <submittedName>
        <fullName evidence="3">Methyltransferase</fullName>
    </submittedName>
</protein>
<dbReference type="InterPro" id="IPR016874">
    <property type="entry name" value="TcmP-like"/>
</dbReference>
<dbReference type="PANTHER" id="PTHR43619:SF2">
    <property type="entry name" value="S-ADENOSYL-L-METHIONINE-DEPENDENT METHYLTRANSFERASES SUPERFAMILY PROTEIN"/>
    <property type="match status" value="1"/>
</dbReference>
<dbReference type="InterPro" id="IPR029063">
    <property type="entry name" value="SAM-dependent_MTases_sf"/>
</dbReference>
<evidence type="ECO:0000313" key="4">
    <source>
        <dbReference type="Proteomes" id="UP000229740"/>
    </source>
</evidence>
<dbReference type="GO" id="GO:0032259">
    <property type="term" value="P:methylation"/>
    <property type="evidence" value="ECO:0007669"/>
    <property type="project" value="UniProtKB-KW"/>
</dbReference>
<dbReference type="Gene3D" id="3.40.50.150">
    <property type="entry name" value="Vaccinia Virus protein VP39"/>
    <property type="match status" value="1"/>
</dbReference>
<dbReference type="AlphaFoldDB" id="A0A2G6E762"/>
<sequence>MSTRLKDVPETLLIPLWARAAESVHPDPIIRDDKAVDMIKKIDYDFSKFEHSWMSQVGVAIRTELLDKSTQDFIVRHPKAVIINIGAGLDTRFSRIDNGSIRWYDLDLPEVIALKKQFFEENDRYRMIAKSVFDTSWYNEIERAGAAVLILAEGILMYFDEEQVKSLFHHLITHFPGAMMLFEMLAPFMVGKSKHHEAVKKIGGAEFKWGISNSRVMESWNPHIRIVNEANYFDYHKKRWRGMRFLAAISILKHRMNNRIVQVQFQ</sequence>
<dbReference type="PANTHER" id="PTHR43619">
    <property type="entry name" value="S-ADENOSYL-L-METHIONINE-DEPENDENT METHYLTRANSFERASE YKTD-RELATED"/>
    <property type="match status" value="1"/>
</dbReference>
<evidence type="ECO:0000313" key="3">
    <source>
        <dbReference type="EMBL" id="PID57611.1"/>
    </source>
</evidence>
<organism evidence="3 4">
    <name type="scientific">candidate division KSB3 bacterium</name>
    <dbReference type="NCBI Taxonomy" id="2044937"/>
    <lineage>
        <taxon>Bacteria</taxon>
        <taxon>candidate division KSB3</taxon>
    </lineage>
</organism>
<keyword evidence="1 3" id="KW-0489">Methyltransferase</keyword>
<dbReference type="EMBL" id="PDPS01000026">
    <property type="protein sequence ID" value="PID57611.1"/>
    <property type="molecule type" value="Genomic_DNA"/>
</dbReference>
<dbReference type="GO" id="GO:0008168">
    <property type="term" value="F:methyltransferase activity"/>
    <property type="evidence" value="ECO:0007669"/>
    <property type="project" value="UniProtKB-KW"/>
</dbReference>